<dbReference type="OrthoDB" id="4843387at2759"/>
<protein>
    <recommendedName>
        <fullName evidence="3">Tc1-like transposase DDE domain-containing protein</fullName>
    </recommendedName>
</protein>
<reference evidence="1 2" key="1">
    <citation type="journal article" date="2018" name="Sci. Rep.">
        <title>Genomic signatures of local adaptation to the degree of environmental predictability in rotifers.</title>
        <authorList>
            <person name="Franch-Gras L."/>
            <person name="Hahn C."/>
            <person name="Garcia-Roger E.M."/>
            <person name="Carmona M.J."/>
            <person name="Serra M."/>
            <person name="Gomez A."/>
        </authorList>
    </citation>
    <scope>NUCLEOTIDE SEQUENCE [LARGE SCALE GENOMIC DNA]</scope>
    <source>
        <strain evidence="1">HYR1</strain>
    </source>
</reference>
<gene>
    <name evidence="1" type="ORF">BpHYR1_049353</name>
</gene>
<evidence type="ECO:0008006" key="3">
    <source>
        <dbReference type="Google" id="ProtNLM"/>
    </source>
</evidence>
<dbReference type="AlphaFoldDB" id="A0A3M7SJX7"/>
<accession>A0A3M7SJX7</accession>
<keyword evidence="2" id="KW-1185">Reference proteome</keyword>
<sequence>MHGLKLTYPNLYPNLLFLRRIRVNDLILNEDSYMEKKNLKEKQNFIYAKSLIFHYFWVDWDVNMNSELYREILGDYLMPFGIKSPPKSPDINPIDLFWNELKVFVR</sequence>
<dbReference type="EMBL" id="REGN01001220">
    <property type="protein sequence ID" value="RNA36174.1"/>
    <property type="molecule type" value="Genomic_DNA"/>
</dbReference>
<evidence type="ECO:0000313" key="1">
    <source>
        <dbReference type="EMBL" id="RNA36174.1"/>
    </source>
</evidence>
<proteinExistence type="predicted"/>
<dbReference type="Proteomes" id="UP000276133">
    <property type="component" value="Unassembled WGS sequence"/>
</dbReference>
<organism evidence="1 2">
    <name type="scientific">Brachionus plicatilis</name>
    <name type="common">Marine rotifer</name>
    <name type="synonym">Brachionus muelleri</name>
    <dbReference type="NCBI Taxonomy" id="10195"/>
    <lineage>
        <taxon>Eukaryota</taxon>
        <taxon>Metazoa</taxon>
        <taxon>Spiralia</taxon>
        <taxon>Gnathifera</taxon>
        <taxon>Rotifera</taxon>
        <taxon>Eurotatoria</taxon>
        <taxon>Monogononta</taxon>
        <taxon>Pseudotrocha</taxon>
        <taxon>Ploima</taxon>
        <taxon>Brachionidae</taxon>
        <taxon>Brachionus</taxon>
    </lineage>
</organism>
<name>A0A3M7SJX7_BRAPC</name>
<evidence type="ECO:0000313" key="2">
    <source>
        <dbReference type="Proteomes" id="UP000276133"/>
    </source>
</evidence>
<comment type="caution">
    <text evidence="1">The sequence shown here is derived from an EMBL/GenBank/DDBJ whole genome shotgun (WGS) entry which is preliminary data.</text>
</comment>